<reference evidence="1 2" key="1">
    <citation type="submission" date="2018-11" db="EMBL/GenBank/DDBJ databases">
        <title>Mesobaculum littorinae gen. nov., sp. nov., isolated from Littorina scabra that represents a novel genus of the order Rhodobacteraceae.</title>
        <authorList>
            <person name="Li F."/>
        </authorList>
    </citation>
    <scope>NUCLEOTIDE SEQUENCE [LARGE SCALE GENOMIC DNA]</scope>
    <source>
        <strain evidence="1 2">M0103</strain>
    </source>
</reference>
<dbReference type="OrthoDB" id="7202559at2"/>
<name>A0A438AGY4_9RHOB</name>
<keyword evidence="2" id="KW-1185">Reference proteome</keyword>
<evidence type="ECO:0000313" key="2">
    <source>
        <dbReference type="Proteomes" id="UP000285908"/>
    </source>
</evidence>
<dbReference type="RefSeq" id="WP_127906502.1">
    <property type="nucleotide sequence ID" value="NZ_RQXX01000003.1"/>
</dbReference>
<dbReference type="AlphaFoldDB" id="A0A438AGY4"/>
<organism evidence="1 2">
    <name type="scientific">Mesobaculum littorinae</name>
    <dbReference type="NCBI Taxonomy" id="2486419"/>
    <lineage>
        <taxon>Bacteria</taxon>
        <taxon>Pseudomonadati</taxon>
        <taxon>Pseudomonadota</taxon>
        <taxon>Alphaproteobacteria</taxon>
        <taxon>Rhodobacterales</taxon>
        <taxon>Roseobacteraceae</taxon>
        <taxon>Mesobaculum</taxon>
    </lineage>
</organism>
<gene>
    <name evidence="1" type="ORF">EKE94_10150</name>
</gene>
<evidence type="ECO:0000313" key="1">
    <source>
        <dbReference type="EMBL" id="RVV97837.1"/>
    </source>
</evidence>
<sequence>MTDPIHTAAEAMEASALPRAHAVHADPATEGVESAPLPAAVRQPVASKSPAEWAYQRLVLYIRKFEEGLDGEHEVAMGFVGGAPGVLKIQGMGYFDPDIVTFYGTDPTGQKTQLIQHVSQLSVFLRAVPKAPERPEPQRIGFRLAADLETADLKSADPNDAAP</sequence>
<dbReference type="EMBL" id="RQXX01000003">
    <property type="protein sequence ID" value="RVV97837.1"/>
    <property type="molecule type" value="Genomic_DNA"/>
</dbReference>
<accession>A0A438AGY4</accession>
<comment type="caution">
    <text evidence="1">The sequence shown here is derived from an EMBL/GenBank/DDBJ whole genome shotgun (WGS) entry which is preliminary data.</text>
</comment>
<proteinExistence type="predicted"/>
<dbReference type="Pfam" id="PF19670">
    <property type="entry name" value="DUF6173"/>
    <property type="match status" value="1"/>
</dbReference>
<dbReference type="Proteomes" id="UP000285908">
    <property type="component" value="Unassembled WGS sequence"/>
</dbReference>
<protein>
    <submittedName>
        <fullName evidence="1">Uncharacterized protein</fullName>
    </submittedName>
</protein>
<dbReference type="InterPro" id="IPR046171">
    <property type="entry name" value="DUF6173"/>
</dbReference>